<feature type="compositionally biased region" description="Basic and acidic residues" evidence="1">
    <location>
        <begin position="74"/>
        <end position="83"/>
    </location>
</feature>
<evidence type="ECO:0000313" key="3">
    <source>
        <dbReference type="Proteomes" id="UP001434883"/>
    </source>
</evidence>
<reference evidence="2 3" key="1">
    <citation type="submission" date="2021-06" db="EMBL/GenBank/DDBJ databases">
        <authorList>
            <person name="Palmer J.M."/>
        </authorList>
    </citation>
    <scope>NUCLEOTIDE SEQUENCE [LARGE SCALE GENOMIC DNA]</scope>
    <source>
        <strain evidence="2 3">XC_2019</strain>
        <tissue evidence="2">Muscle</tissue>
    </source>
</reference>
<organism evidence="2 3">
    <name type="scientific">Xenoophorus captivus</name>
    <dbReference type="NCBI Taxonomy" id="1517983"/>
    <lineage>
        <taxon>Eukaryota</taxon>
        <taxon>Metazoa</taxon>
        <taxon>Chordata</taxon>
        <taxon>Craniata</taxon>
        <taxon>Vertebrata</taxon>
        <taxon>Euteleostomi</taxon>
        <taxon>Actinopterygii</taxon>
        <taxon>Neopterygii</taxon>
        <taxon>Teleostei</taxon>
        <taxon>Neoteleostei</taxon>
        <taxon>Acanthomorphata</taxon>
        <taxon>Ovalentaria</taxon>
        <taxon>Atherinomorphae</taxon>
        <taxon>Cyprinodontiformes</taxon>
        <taxon>Goodeidae</taxon>
        <taxon>Xenoophorus</taxon>
    </lineage>
</organism>
<name>A0ABV0QH88_9TELE</name>
<proteinExistence type="predicted"/>
<comment type="caution">
    <text evidence="2">The sequence shown here is derived from an EMBL/GenBank/DDBJ whole genome shotgun (WGS) entry which is preliminary data.</text>
</comment>
<dbReference type="EMBL" id="JAHRIN010010437">
    <property type="protein sequence ID" value="MEQ2195184.1"/>
    <property type="molecule type" value="Genomic_DNA"/>
</dbReference>
<feature type="non-terminal residue" evidence="2">
    <location>
        <position position="1"/>
    </location>
</feature>
<dbReference type="Proteomes" id="UP001434883">
    <property type="component" value="Unassembled WGS sequence"/>
</dbReference>
<gene>
    <name evidence="2" type="ORF">XENOCAPTIV_008742</name>
</gene>
<keyword evidence="3" id="KW-1185">Reference proteome</keyword>
<feature type="compositionally biased region" description="Low complexity" evidence="1">
    <location>
        <begin position="64"/>
        <end position="73"/>
    </location>
</feature>
<feature type="region of interest" description="Disordered" evidence="1">
    <location>
        <begin position="55"/>
        <end position="83"/>
    </location>
</feature>
<evidence type="ECO:0000313" key="2">
    <source>
        <dbReference type="EMBL" id="MEQ2195184.1"/>
    </source>
</evidence>
<accession>A0ABV0QH88</accession>
<evidence type="ECO:0000256" key="1">
    <source>
        <dbReference type="SAM" id="MobiDB-lite"/>
    </source>
</evidence>
<protein>
    <submittedName>
        <fullName evidence="2">Uncharacterized protein</fullName>
    </submittedName>
</protein>
<sequence length="83" mass="9267">SERISQLSESYFSISTQKCSTCYKTCNMANFPSLLPSSAVPADWFIPHHSSSHQWNTAAPEAPTHTGTWSTETTSDKPCKRSW</sequence>